<name>A0A6P7G8U1_DIAVI</name>
<dbReference type="SUPFAM" id="SSF56672">
    <property type="entry name" value="DNA/RNA polymerases"/>
    <property type="match status" value="1"/>
</dbReference>
<dbReference type="Gene3D" id="3.10.10.10">
    <property type="entry name" value="HIV Type 1 Reverse Transcriptase, subunit A, domain 1"/>
    <property type="match status" value="1"/>
</dbReference>
<sequence length="353" mass="39019">MLGNVFTNNHNQCLVNLQISHNKKSIPFLVDSGADIVCIPSNHLDSILLKSLKNCSETISGPDGTKLKVLGKITERLTYPSKGKSCTFDIFVIQDLKMPILGRPGISCLEVLNFSINSINQTSSTNVQVEKEFPDIFNEIGNFKDEINIEVCEEAKPFVQTTPRVVPIPLLARKVPFALNDKIEAELDRLIAQGVLESITHPKWCTPIVTVCKENGEVRICGDYRSTLNLALNPEPYSVPAVQNILSTLAGGKVFAKLDMAQAYLQLSVNREAAEAQTIITHKGAFKCNRLQFGISVAPQIFQKFIDTRLTGISGVLPYYDDILIVGTSGIDLDSKVRAVLLRFQEDIYYAFA</sequence>
<dbReference type="InterPro" id="IPR000477">
    <property type="entry name" value="RT_dom"/>
</dbReference>
<accession>A0A6P7G8U1</accession>
<evidence type="ECO:0000313" key="2">
    <source>
        <dbReference type="RefSeq" id="XP_028143292.1"/>
    </source>
</evidence>
<gene>
    <name evidence="2" type="primary">LOC114337105</name>
</gene>
<dbReference type="InterPro" id="IPR050951">
    <property type="entry name" value="Retrovirus_Pol_polyprotein"/>
</dbReference>
<dbReference type="Gene3D" id="3.30.70.270">
    <property type="match status" value="1"/>
</dbReference>
<dbReference type="SUPFAM" id="SSF50630">
    <property type="entry name" value="Acid proteases"/>
    <property type="match status" value="1"/>
</dbReference>
<dbReference type="InParanoid" id="A0A6P7G8U1"/>
<dbReference type="GO" id="GO:0006508">
    <property type="term" value="P:proteolysis"/>
    <property type="evidence" value="ECO:0007669"/>
    <property type="project" value="InterPro"/>
</dbReference>
<feature type="domain" description="Reverse transcriptase" evidence="1">
    <location>
        <begin position="234"/>
        <end position="341"/>
    </location>
</feature>
<dbReference type="Gene3D" id="2.40.70.10">
    <property type="entry name" value="Acid Proteases"/>
    <property type="match status" value="1"/>
</dbReference>
<dbReference type="PANTHER" id="PTHR37984:SF12">
    <property type="entry name" value="RIBONUCLEASE H"/>
    <property type="match status" value="1"/>
</dbReference>
<dbReference type="InterPro" id="IPR001969">
    <property type="entry name" value="Aspartic_peptidase_AS"/>
</dbReference>
<dbReference type="PROSITE" id="PS00141">
    <property type="entry name" value="ASP_PROTEASE"/>
    <property type="match status" value="1"/>
</dbReference>
<dbReference type="GO" id="GO:0004190">
    <property type="term" value="F:aspartic-type endopeptidase activity"/>
    <property type="evidence" value="ECO:0007669"/>
    <property type="project" value="InterPro"/>
</dbReference>
<dbReference type="InterPro" id="IPR043502">
    <property type="entry name" value="DNA/RNA_pol_sf"/>
</dbReference>
<dbReference type="InterPro" id="IPR021109">
    <property type="entry name" value="Peptidase_aspartic_dom_sf"/>
</dbReference>
<dbReference type="GO" id="GO:0071897">
    <property type="term" value="P:DNA biosynthetic process"/>
    <property type="evidence" value="ECO:0007669"/>
    <property type="project" value="UniProtKB-ARBA"/>
</dbReference>
<protein>
    <submittedName>
        <fullName evidence="2">Uncharacterized protein K02A2.6-like</fullName>
    </submittedName>
</protein>
<dbReference type="InterPro" id="IPR043128">
    <property type="entry name" value="Rev_trsase/Diguanyl_cyclase"/>
</dbReference>
<dbReference type="AlphaFoldDB" id="A0A6P7G8U1"/>
<dbReference type="CDD" id="cd01647">
    <property type="entry name" value="RT_LTR"/>
    <property type="match status" value="1"/>
</dbReference>
<proteinExistence type="predicted"/>
<evidence type="ECO:0000259" key="1">
    <source>
        <dbReference type="Pfam" id="PF00078"/>
    </source>
</evidence>
<reference evidence="2" key="1">
    <citation type="submission" date="2025-08" db="UniProtKB">
        <authorList>
            <consortium name="RefSeq"/>
        </authorList>
    </citation>
    <scope>IDENTIFICATION</scope>
    <source>
        <tissue evidence="2">Whole insect</tissue>
    </source>
</reference>
<organism evidence="2">
    <name type="scientific">Diabrotica virgifera virgifera</name>
    <name type="common">western corn rootworm</name>
    <dbReference type="NCBI Taxonomy" id="50390"/>
    <lineage>
        <taxon>Eukaryota</taxon>
        <taxon>Metazoa</taxon>
        <taxon>Ecdysozoa</taxon>
        <taxon>Arthropoda</taxon>
        <taxon>Hexapoda</taxon>
        <taxon>Insecta</taxon>
        <taxon>Pterygota</taxon>
        <taxon>Neoptera</taxon>
        <taxon>Endopterygota</taxon>
        <taxon>Coleoptera</taxon>
        <taxon>Polyphaga</taxon>
        <taxon>Cucujiformia</taxon>
        <taxon>Chrysomeloidea</taxon>
        <taxon>Chrysomelidae</taxon>
        <taxon>Galerucinae</taxon>
        <taxon>Diabroticina</taxon>
        <taxon>Diabroticites</taxon>
        <taxon>Diabrotica</taxon>
    </lineage>
</organism>
<dbReference type="RefSeq" id="XP_028143292.1">
    <property type="nucleotide sequence ID" value="XM_028287491.1"/>
</dbReference>
<dbReference type="Pfam" id="PF00078">
    <property type="entry name" value="RVT_1"/>
    <property type="match status" value="1"/>
</dbReference>
<dbReference type="PANTHER" id="PTHR37984">
    <property type="entry name" value="PROTEIN CBG26694"/>
    <property type="match status" value="1"/>
</dbReference>